<dbReference type="InterPro" id="IPR011089">
    <property type="entry name" value="GmrSD_C"/>
</dbReference>
<dbReference type="Proteomes" id="UP000326838">
    <property type="component" value="Unassembled WGS sequence"/>
</dbReference>
<accession>A0A5N0TIG5</accession>
<keyword evidence="3" id="KW-1185">Reference proteome</keyword>
<evidence type="ECO:0000259" key="1">
    <source>
        <dbReference type="Pfam" id="PF07510"/>
    </source>
</evidence>
<keyword evidence="2" id="KW-0378">Hydrolase</keyword>
<proteinExistence type="predicted"/>
<dbReference type="PANTHER" id="PTHR24094">
    <property type="entry name" value="SECRETED PROTEIN"/>
    <property type="match status" value="1"/>
</dbReference>
<dbReference type="PANTHER" id="PTHR24094:SF15">
    <property type="entry name" value="AMP-DEPENDENT SYNTHETASE_LIGASE DOMAIN-CONTAINING PROTEIN-RELATED"/>
    <property type="match status" value="1"/>
</dbReference>
<dbReference type="Pfam" id="PF07510">
    <property type="entry name" value="GmrSD_C"/>
    <property type="match status" value="1"/>
</dbReference>
<comment type="caution">
    <text evidence="2">The sequence shown here is derived from an EMBL/GenBank/DDBJ whole genome shotgun (WGS) entry which is preliminary data.</text>
</comment>
<reference evidence="3" key="1">
    <citation type="submission" date="2019-09" db="EMBL/GenBank/DDBJ databases">
        <title>Mumia zhuanghuii sp. nov. isolated from the intestinal contents of plateau pika (Ochotona curzoniae) in the Qinghai-Tibet plateau of China.</title>
        <authorList>
            <person name="Tian Z."/>
        </authorList>
    </citation>
    <scope>NUCLEOTIDE SEQUENCE [LARGE SCALE GENOMIC DNA]</scope>
    <source>
        <strain evidence="3">L-033</strain>
    </source>
</reference>
<dbReference type="AlphaFoldDB" id="A0A5N0TIG5"/>
<dbReference type="GO" id="GO:0004519">
    <property type="term" value="F:endonuclease activity"/>
    <property type="evidence" value="ECO:0007669"/>
    <property type="project" value="UniProtKB-KW"/>
</dbReference>
<protein>
    <submittedName>
        <fullName evidence="2">HNH endonuclease</fullName>
    </submittedName>
</protein>
<name>A0A5N0TIG5_9MICO</name>
<keyword evidence="2" id="KW-0540">Nuclease</keyword>
<gene>
    <name evidence="2" type="ORF">F6B40_04135</name>
</gene>
<feature type="domain" description="GmrSD restriction endonucleases C-terminal" evidence="1">
    <location>
        <begin position="89"/>
        <end position="225"/>
    </location>
</feature>
<evidence type="ECO:0000313" key="3">
    <source>
        <dbReference type="Proteomes" id="UP000326838"/>
    </source>
</evidence>
<dbReference type="EMBL" id="VYUY01000006">
    <property type="protein sequence ID" value="KAA9134890.1"/>
    <property type="molecule type" value="Genomic_DNA"/>
</dbReference>
<organism evidence="2 3">
    <name type="scientific">Microbacterium caowuchunii</name>
    <dbReference type="NCBI Taxonomy" id="2614638"/>
    <lineage>
        <taxon>Bacteria</taxon>
        <taxon>Bacillati</taxon>
        <taxon>Actinomycetota</taxon>
        <taxon>Actinomycetes</taxon>
        <taxon>Micrococcales</taxon>
        <taxon>Microbacteriaceae</taxon>
        <taxon>Microbacterium</taxon>
    </lineage>
</organism>
<evidence type="ECO:0000313" key="2">
    <source>
        <dbReference type="EMBL" id="KAA9134890.1"/>
    </source>
</evidence>
<keyword evidence="2" id="KW-0255">Endonuclease</keyword>
<sequence length="247" mass="26589">MKFRAERRRRRPRATAAFVAVLLALVVAGGAGASLWPLGPDPSVADAAPGTAAELLASLEVKERAPKTGYARDEFGSGWLDPDRNGCDTRNDTLARDLRDVVRSGPCTVVTGTLHDPYTGERIDFLRGQDTSARVQIDHVVPLSDAWQKGAQQLDPNQRRAFANDPRNVLAVWGPANAQKSDGDAATWLPKEKSVRCAYVARQVSVKAAYGLWVTPAERDAIARVLTRCPDEPAVTGAGAPLVVERG</sequence>